<dbReference type="SMART" id="SM00823">
    <property type="entry name" value="PKS_PP"/>
    <property type="match status" value="1"/>
</dbReference>
<dbReference type="PROSITE" id="PS50075">
    <property type="entry name" value="CARRIER"/>
    <property type="match status" value="1"/>
</dbReference>
<keyword evidence="1" id="KW-0596">Phosphopantetheine</keyword>
<feature type="domain" description="Carrier" evidence="8">
    <location>
        <begin position="675"/>
        <end position="752"/>
    </location>
</feature>
<dbReference type="InterPro" id="IPR009081">
    <property type="entry name" value="PP-bd_ACP"/>
</dbReference>
<dbReference type="InterPro" id="IPR001841">
    <property type="entry name" value="Znf_RING"/>
</dbReference>
<dbReference type="SUPFAM" id="SSF47336">
    <property type="entry name" value="ACP-like"/>
    <property type="match status" value="1"/>
</dbReference>
<dbReference type="SUPFAM" id="SSF57850">
    <property type="entry name" value="RING/U-box"/>
    <property type="match status" value="1"/>
</dbReference>
<dbReference type="InterPro" id="IPR017907">
    <property type="entry name" value="Znf_RING_CS"/>
</dbReference>
<dbReference type="GO" id="GO:0031956">
    <property type="term" value="F:medium-chain fatty acid-CoA ligase activity"/>
    <property type="evidence" value="ECO:0007669"/>
    <property type="project" value="TreeGrafter"/>
</dbReference>
<evidence type="ECO:0000259" key="8">
    <source>
        <dbReference type="PROSITE" id="PS50075"/>
    </source>
</evidence>
<dbReference type="Gene3D" id="3.30.300.30">
    <property type="match status" value="2"/>
</dbReference>
<dbReference type="Pfam" id="PF13923">
    <property type="entry name" value="zf-C3HC4_2"/>
    <property type="match status" value="1"/>
</dbReference>
<evidence type="ECO:0000256" key="6">
    <source>
        <dbReference type="PROSITE-ProRule" id="PRU00175"/>
    </source>
</evidence>
<dbReference type="GO" id="GO:0031177">
    <property type="term" value="F:phosphopantetheine binding"/>
    <property type="evidence" value="ECO:0007669"/>
    <property type="project" value="InterPro"/>
</dbReference>
<feature type="transmembrane region" description="Helical" evidence="7">
    <location>
        <begin position="1044"/>
        <end position="1069"/>
    </location>
</feature>
<dbReference type="SMART" id="SM00184">
    <property type="entry name" value="RING"/>
    <property type="match status" value="1"/>
</dbReference>
<comment type="caution">
    <text evidence="10">The sequence shown here is derived from an EMBL/GenBank/DDBJ whole genome shotgun (WGS) entry which is preliminary data.</text>
</comment>
<dbReference type="InterPro" id="IPR013083">
    <property type="entry name" value="Znf_RING/FYVE/PHD"/>
</dbReference>
<evidence type="ECO:0000256" key="7">
    <source>
        <dbReference type="SAM" id="Phobius"/>
    </source>
</evidence>
<evidence type="ECO:0000256" key="4">
    <source>
        <dbReference type="ARBA" id="ARBA00022771"/>
    </source>
</evidence>
<gene>
    <name evidence="10" type="ORF">B0H17DRAFT_1266181</name>
</gene>
<accession>A0AAD7G196</accession>
<dbReference type="InterPro" id="IPR000873">
    <property type="entry name" value="AMP-dep_synth/lig_dom"/>
</dbReference>
<protein>
    <submittedName>
        <fullName evidence="10">Acetyl-CoA synthetase-like protein</fullName>
    </submittedName>
</protein>
<dbReference type="EMBL" id="JARKIE010000314">
    <property type="protein sequence ID" value="KAJ7654917.1"/>
    <property type="molecule type" value="Genomic_DNA"/>
</dbReference>
<keyword evidence="7" id="KW-0472">Membrane</keyword>
<evidence type="ECO:0000313" key="11">
    <source>
        <dbReference type="Proteomes" id="UP001221757"/>
    </source>
</evidence>
<dbReference type="PANTHER" id="PTHR43201:SF10">
    <property type="entry name" value="CARRIER DOMAIN-CONTAINING PROTEIN"/>
    <property type="match status" value="1"/>
</dbReference>
<evidence type="ECO:0000313" key="10">
    <source>
        <dbReference type="EMBL" id="KAJ7654917.1"/>
    </source>
</evidence>
<evidence type="ECO:0000256" key="3">
    <source>
        <dbReference type="ARBA" id="ARBA00022723"/>
    </source>
</evidence>
<dbReference type="GO" id="GO:0008270">
    <property type="term" value="F:zinc ion binding"/>
    <property type="evidence" value="ECO:0007669"/>
    <property type="project" value="UniProtKB-KW"/>
</dbReference>
<keyword evidence="2" id="KW-0597">Phosphoprotein</keyword>
<keyword evidence="4 6" id="KW-0863">Zinc-finger</keyword>
<evidence type="ECO:0000256" key="5">
    <source>
        <dbReference type="ARBA" id="ARBA00022833"/>
    </source>
</evidence>
<dbReference type="PANTHER" id="PTHR43201">
    <property type="entry name" value="ACYL-COA SYNTHETASE"/>
    <property type="match status" value="1"/>
</dbReference>
<dbReference type="SUPFAM" id="SSF51161">
    <property type="entry name" value="Trimeric LpxA-like enzymes"/>
    <property type="match status" value="3"/>
</dbReference>
<dbReference type="PROSITE" id="PS00518">
    <property type="entry name" value="ZF_RING_1"/>
    <property type="match status" value="1"/>
</dbReference>
<keyword evidence="7" id="KW-1133">Transmembrane helix</keyword>
<sequence length="1621" mass="177437">MSIPLSFLRALPRPPPSSSLGDSLADSISQSRVATLLDCLPSTTGPAIYSPDPARRALVHREIKDFVQHFALPYSPLHAPLGPNDRVMVVLPTGPENALALLAVATYHTCAPVNASCTAAELLDDARRLNAKAVVTTRDAEDRLELRELRAQLGCDVVFVEPQASASCGIFNMSVMGEIMQLQGRPSRPNRLQDRALILHTSGTSGKKKVVPYTLLSLIVGTCAVVESWDLRPTDVNLNMMPLFHVGGIVRNLLAPMLSGGSAIMCAGFDSIAFWTLSEQLRATWYYAAPTIHHAILTSKPESIMPSRDLFIRMICNAAGGLLPSLAIDLQTTFQAVILPSYGMTECMPIASPPITYKLDRPGCSGITCGPYLSIRDPSNLENAFSADKTGAICVRGLPTFEGYEVAPDINVPLDTSAFTREGWFDSGDMGHMDSDGYLFITGRSKEIINKGGEVVSPLEVEEAIVTAAKRYVKTTLAFAIEHDVLQETIGVVVVPVPGRPRIGLGQLQDLLREHLHPSKWPFAVVYMDDLPKNSAGKPLRIKLATRLGIGRLSDSVPAFYRHFEADVPDNQAALSEPITCAPVTLDLAEIEGALLDIHGVHDVAVRCRPDGTSEAFVSGPGLVSCDLQYALSDVLPGYAIPDPLHILPGKLPETDIGEIDFAALDSEVAQMNVSAMSEQALVLRGIIADLLLTDPTKINSRSDFFLLGGNSLLLGKLAYEIRKKTGVNIPVTNLFTNSTVEGIASFIEASRPKNIPTVAPIGADLYRRTQSKATLISEQPRDKTGRHTPLPPYEYSYPDDIGIHRENRGQHHPVSLIIQAFPFVLFYPLKAALTSTSVPRTVLLFTLAELAPHVNTSFWERILSLITSVARILAPVTAIVFKWLVIGKYRPGKYRMWSGYYLRYWIVNQSLQIAGRGIFSIHPSLEILYFRLLGARIGKNVRIYNGARLGEFDLLTFRDGCLIDAASIRGFCVEREGCFTLDRIIIGRNAVINTYTQIAPGAVIPDNVVYGPHASSHDGPSPASFAACNRTLLPEPHVFLKMFVAWPIITFVYILSYMPWFAAVFLMINQTQIVNDKLNALESVINWFSSPERVLFHAVSRAVRALITPVLQLVLGILVKRYSCDAPTQLSLLRRYINSRLLSQSALKAAFAILGNHYEVVSHAYRAMGAKIGRRVYWPGSGIYCPDPELLEIGDDVVFGSRSEIFTTDRLGTARVKIGSGAMIADRVVLLPGSTVGRGTVMGSGALGLRDTKYKPGSTWLGKECLDDGSAKEFRHDTTTPFGRAFHKREASYFVLPYPVILGVNIFITTLSAAYWSVSAVAAAQVLRHIDLHNSKKVVHIYHPSFFRPGTIYGLVSMCFVAVLTIQGVLALVWAVGVKWLFIGRRRDGPCAWDKSSYCQRWQLQLVLSRPAYQGFANGGVLAPLVGSAYYVWYLRALGAKIGRNCAIYPGGRMGLMTEPDLVKLGDNVSIDDCSVVAHINSRGNFALNSLQIGNGCAMRSGSRLLSGASMEDSSMLLEHTLLTSGDVADCGTVYFGWPAQAFQGHWEEKHPHSADNSLSLRLLCPMCTRFPQHMTVTVCGHVFCEMCIHDWVAQHGKCPVCTNETSSQNLIKIYPSFSV</sequence>
<dbReference type="SUPFAM" id="SSF56801">
    <property type="entry name" value="Acetyl-CoA synthetase-like"/>
    <property type="match status" value="2"/>
</dbReference>
<dbReference type="InterPro" id="IPR042099">
    <property type="entry name" value="ANL_N_sf"/>
</dbReference>
<dbReference type="Pfam" id="PF00501">
    <property type="entry name" value="AMP-binding"/>
    <property type="match status" value="1"/>
</dbReference>
<keyword evidence="11" id="KW-1185">Reference proteome</keyword>
<feature type="domain" description="RING-type" evidence="9">
    <location>
        <begin position="1566"/>
        <end position="1604"/>
    </location>
</feature>
<dbReference type="PROSITE" id="PS50089">
    <property type="entry name" value="ZF_RING_2"/>
    <property type="match status" value="1"/>
</dbReference>
<reference evidence="10" key="1">
    <citation type="submission" date="2023-03" db="EMBL/GenBank/DDBJ databases">
        <title>Massive genome expansion in bonnet fungi (Mycena s.s.) driven by repeated elements and novel gene families across ecological guilds.</title>
        <authorList>
            <consortium name="Lawrence Berkeley National Laboratory"/>
            <person name="Harder C.B."/>
            <person name="Miyauchi S."/>
            <person name="Viragh M."/>
            <person name="Kuo A."/>
            <person name="Thoen E."/>
            <person name="Andreopoulos B."/>
            <person name="Lu D."/>
            <person name="Skrede I."/>
            <person name="Drula E."/>
            <person name="Henrissat B."/>
            <person name="Morin E."/>
            <person name="Kohler A."/>
            <person name="Barry K."/>
            <person name="LaButti K."/>
            <person name="Morin E."/>
            <person name="Salamov A."/>
            <person name="Lipzen A."/>
            <person name="Mereny Z."/>
            <person name="Hegedus B."/>
            <person name="Baldrian P."/>
            <person name="Stursova M."/>
            <person name="Weitz H."/>
            <person name="Taylor A."/>
            <person name="Grigoriev I.V."/>
            <person name="Nagy L.G."/>
            <person name="Martin F."/>
            <person name="Kauserud H."/>
        </authorList>
    </citation>
    <scope>NUCLEOTIDE SEQUENCE</scope>
    <source>
        <strain evidence="10">CBHHK067</strain>
    </source>
</reference>
<evidence type="ECO:0000256" key="2">
    <source>
        <dbReference type="ARBA" id="ARBA00022553"/>
    </source>
</evidence>
<evidence type="ECO:0000256" key="1">
    <source>
        <dbReference type="ARBA" id="ARBA00022450"/>
    </source>
</evidence>
<dbReference type="InterPro" id="IPR020806">
    <property type="entry name" value="PKS_PP-bd"/>
</dbReference>
<proteinExistence type="predicted"/>
<feature type="transmembrane region" description="Helical" evidence="7">
    <location>
        <begin position="1353"/>
        <end position="1378"/>
    </location>
</feature>
<dbReference type="Gene3D" id="2.160.10.10">
    <property type="entry name" value="Hexapeptide repeat proteins"/>
    <property type="match status" value="3"/>
</dbReference>
<dbReference type="InterPro" id="IPR036736">
    <property type="entry name" value="ACP-like_sf"/>
</dbReference>
<dbReference type="InterPro" id="IPR011004">
    <property type="entry name" value="Trimer_LpxA-like_sf"/>
</dbReference>
<feature type="transmembrane region" description="Helical" evidence="7">
    <location>
        <begin position="1294"/>
        <end position="1319"/>
    </location>
</feature>
<dbReference type="Gene3D" id="3.30.40.10">
    <property type="entry name" value="Zinc/RING finger domain, C3HC4 (zinc finger)"/>
    <property type="match status" value="1"/>
</dbReference>
<dbReference type="GO" id="GO:0006631">
    <property type="term" value="P:fatty acid metabolic process"/>
    <property type="evidence" value="ECO:0007669"/>
    <property type="project" value="TreeGrafter"/>
</dbReference>
<dbReference type="Gene3D" id="1.10.1200.10">
    <property type="entry name" value="ACP-like"/>
    <property type="match status" value="1"/>
</dbReference>
<dbReference type="InterPro" id="IPR045851">
    <property type="entry name" value="AMP-bd_C_sf"/>
</dbReference>
<dbReference type="Pfam" id="PF00550">
    <property type="entry name" value="PP-binding"/>
    <property type="match status" value="1"/>
</dbReference>
<evidence type="ECO:0000259" key="9">
    <source>
        <dbReference type="PROSITE" id="PS50089"/>
    </source>
</evidence>
<name>A0AAD7G196_MYCRO</name>
<organism evidence="10 11">
    <name type="scientific">Mycena rosella</name>
    <name type="common">Pink bonnet</name>
    <name type="synonym">Agaricus rosellus</name>
    <dbReference type="NCBI Taxonomy" id="1033263"/>
    <lineage>
        <taxon>Eukaryota</taxon>
        <taxon>Fungi</taxon>
        <taxon>Dikarya</taxon>
        <taxon>Basidiomycota</taxon>
        <taxon>Agaricomycotina</taxon>
        <taxon>Agaricomycetes</taxon>
        <taxon>Agaricomycetidae</taxon>
        <taxon>Agaricales</taxon>
        <taxon>Marasmiineae</taxon>
        <taxon>Mycenaceae</taxon>
        <taxon>Mycena</taxon>
    </lineage>
</organism>
<keyword evidence="3" id="KW-0479">Metal-binding</keyword>
<keyword evidence="5" id="KW-0862">Zinc</keyword>
<keyword evidence="7" id="KW-0812">Transmembrane</keyword>
<dbReference type="Gene3D" id="3.40.50.12780">
    <property type="entry name" value="N-terminal domain of ligase-like"/>
    <property type="match status" value="1"/>
</dbReference>
<dbReference type="Proteomes" id="UP001221757">
    <property type="component" value="Unassembled WGS sequence"/>
</dbReference>